<reference evidence="2" key="1">
    <citation type="submission" date="2020-06" db="EMBL/GenBank/DDBJ databases">
        <title>Draft genome of Bugula neritina, a colonial animal packing powerful symbionts and potential medicines.</title>
        <authorList>
            <person name="Rayko M."/>
        </authorList>
    </citation>
    <scope>NUCLEOTIDE SEQUENCE [LARGE SCALE GENOMIC DNA]</scope>
    <source>
        <strain evidence="2">Kwan_BN1</strain>
    </source>
</reference>
<name>A0A7J7JVG7_BUGNE</name>
<proteinExistence type="predicted"/>
<dbReference type="Proteomes" id="UP000593567">
    <property type="component" value="Unassembled WGS sequence"/>
</dbReference>
<evidence type="ECO:0000313" key="2">
    <source>
        <dbReference type="EMBL" id="KAF6030372.1"/>
    </source>
</evidence>
<dbReference type="EMBL" id="VXIV02001713">
    <property type="protein sequence ID" value="KAF6030372.1"/>
    <property type="molecule type" value="Genomic_DNA"/>
</dbReference>
<evidence type="ECO:0000256" key="1">
    <source>
        <dbReference type="SAM" id="MobiDB-lite"/>
    </source>
</evidence>
<sequence length="234" mass="25529">MDISQPPWGDIIVVKVELIKQQSTKMGTELGDLVTLREENGEDTADGIGSDREIEEERVAPIINTDLETPEDIIVGNINWLENLVSNTERSNAAAANVSPLTWGNINHTVRWNGNNTRVTLTPTEGEEGEQEQQRTRIDIQRSALIQPSHSGGTHNTRTPLSLPRPPPRDLAVSVPLSSAPDVNENLEDRLAEHNRRSQLAQNALRLENSATTGAAAGSYANLRMASNSHHSGA</sequence>
<feature type="region of interest" description="Disordered" evidence="1">
    <location>
        <begin position="145"/>
        <end position="172"/>
    </location>
</feature>
<evidence type="ECO:0000313" key="3">
    <source>
        <dbReference type="Proteomes" id="UP000593567"/>
    </source>
</evidence>
<gene>
    <name evidence="2" type="ORF">EB796_011357</name>
</gene>
<protein>
    <submittedName>
        <fullName evidence="2">Uncharacterized protein</fullName>
    </submittedName>
</protein>
<dbReference type="AlphaFoldDB" id="A0A7J7JVG7"/>
<feature type="compositionally biased region" description="Polar residues" evidence="1">
    <location>
        <begin position="145"/>
        <end position="156"/>
    </location>
</feature>
<accession>A0A7J7JVG7</accession>
<organism evidence="2 3">
    <name type="scientific">Bugula neritina</name>
    <name type="common">Brown bryozoan</name>
    <name type="synonym">Sertularia neritina</name>
    <dbReference type="NCBI Taxonomy" id="10212"/>
    <lineage>
        <taxon>Eukaryota</taxon>
        <taxon>Metazoa</taxon>
        <taxon>Spiralia</taxon>
        <taxon>Lophotrochozoa</taxon>
        <taxon>Bryozoa</taxon>
        <taxon>Gymnolaemata</taxon>
        <taxon>Cheilostomatida</taxon>
        <taxon>Flustrina</taxon>
        <taxon>Buguloidea</taxon>
        <taxon>Bugulidae</taxon>
        <taxon>Bugula</taxon>
    </lineage>
</organism>
<comment type="caution">
    <text evidence="2">The sequence shown here is derived from an EMBL/GenBank/DDBJ whole genome shotgun (WGS) entry which is preliminary data.</text>
</comment>
<keyword evidence="3" id="KW-1185">Reference proteome</keyword>